<name>A0A6S7LVK7_PARCT</name>
<dbReference type="OrthoDB" id="5988265at2759"/>
<organism evidence="1 2">
    <name type="scientific">Paramuricea clavata</name>
    <name type="common">Red gorgonian</name>
    <name type="synonym">Violescent sea-whip</name>
    <dbReference type="NCBI Taxonomy" id="317549"/>
    <lineage>
        <taxon>Eukaryota</taxon>
        <taxon>Metazoa</taxon>
        <taxon>Cnidaria</taxon>
        <taxon>Anthozoa</taxon>
        <taxon>Octocorallia</taxon>
        <taxon>Malacalcyonacea</taxon>
        <taxon>Plexauridae</taxon>
        <taxon>Paramuricea</taxon>
    </lineage>
</organism>
<sequence>MCMHIALLRSCFDTNTSLDMAGATVDNEVMSLTSEGESSAGPMPVGSTDDLSEEITKRSSTLNLAEMVKVLPYVLPHELLQAIAERDALTFLGAANGWPTNFESDLENCPLCGSKLGDSRIHPGQPRANTCYLLTELNPFKEVDIMVKICSSCACSAMHQASAEKL</sequence>
<dbReference type="AlphaFoldDB" id="A0A6S7LVK7"/>
<protein>
    <submittedName>
        <fullName evidence="1">Uncharacterized protein</fullName>
    </submittedName>
</protein>
<comment type="caution">
    <text evidence="1">The sequence shown here is derived from an EMBL/GenBank/DDBJ whole genome shotgun (WGS) entry which is preliminary data.</text>
</comment>
<evidence type="ECO:0000313" key="1">
    <source>
        <dbReference type="EMBL" id="CAB4045743.1"/>
    </source>
</evidence>
<dbReference type="Proteomes" id="UP001152795">
    <property type="component" value="Unassembled WGS sequence"/>
</dbReference>
<keyword evidence="2" id="KW-1185">Reference proteome</keyword>
<gene>
    <name evidence="1" type="ORF">PACLA_8A030020</name>
</gene>
<evidence type="ECO:0000313" key="2">
    <source>
        <dbReference type="Proteomes" id="UP001152795"/>
    </source>
</evidence>
<feature type="non-terminal residue" evidence="1">
    <location>
        <position position="166"/>
    </location>
</feature>
<proteinExistence type="predicted"/>
<dbReference type="EMBL" id="CACRXK020041579">
    <property type="protein sequence ID" value="CAB4045743.1"/>
    <property type="molecule type" value="Genomic_DNA"/>
</dbReference>
<reference evidence="1" key="1">
    <citation type="submission" date="2020-04" db="EMBL/GenBank/DDBJ databases">
        <authorList>
            <person name="Alioto T."/>
            <person name="Alioto T."/>
            <person name="Gomez Garrido J."/>
        </authorList>
    </citation>
    <scope>NUCLEOTIDE SEQUENCE</scope>
    <source>
        <strain evidence="1">A484AB</strain>
    </source>
</reference>
<accession>A0A6S7LVK7</accession>